<keyword evidence="1" id="KW-0430">Lectin</keyword>
<dbReference type="EMBL" id="VWPV01012300">
    <property type="protein sequence ID" value="NWH60090.1"/>
    <property type="molecule type" value="Genomic_DNA"/>
</dbReference>
<evidence type="ECO:0000256" key="2">
    <source>
        <dbReference type="ARBA" id="ARBA00023157"/>
    </source>
</evidence>
<dbReference type="InterPro" id="IPR016187">
    <property type="entry name" value="CTDL_fold"/>
</dbReference>
<proteinExistence type="predicted"/>
<evidence type="ECO:0000313" key="3">
    <source>
        <dbReference type="EMBL" id="NWH60090.1"/>
    </source>
</evidence>
<reference evidence="3 4" key="1">
    <citation type="submission" date="2019-09" db="EMBL/GenBank/DDBJ databases">
        <title>Bird 10,000 Genomes (B10K) Project - Family phase.</title>
        <authorList>
            <person name="Zhang G."/>
        </authorList>
    </citation>
    <scope>NUCLEOTIDE SEQUENCE [LARGE SCALE GENOMIC DNA]</scope>
    <source>
        <strain evidence="3">B10K-CU-031-07</strain>
        <tissue evidence="3">Muscle</tissue>
    </source>
</reference>
<dbReference type="Gene3D" id="3.10.100.10">
    <property type="entry name" value="Mannose-Binding Protein A, subunit A"/>
    <property type="match status" value="1"/>
</dbReference>
<dbReference type="PANTHER" id="PTHR46746:SF9">
    <property type="entry name" value="CD209 ANTIGEN-LIKE PROTEIN C-LIKE"/>
    <property type="match status" value="1"/>
</dbReference>
<evidence type="ECO:0000313" key="4">
    <source>
        <dbReference type="Proteomes" id="UP000531151"/>
    </source>
</evidence>
<feature type="non-terminal residue" evidence="3">
    <location>
        <position position="1"/>
    </location>
</feature>
<keyword evidence="2" id="KW-1015">Disulfide bond</keyword>
<dbReference type="OrthoDB" id="2142683at2759"/>
<protein>
    <submittedName>
        <fullName evidence="3">CL12B protein</fullName>
    </submittedName>
</protein>
<dbReference type="Proteomes" id="UP000531151">
    <property type="component" value="Unassembled WGS sequence"/>
</dbReference>
<dbReference type="AlphaFoldDB" id="A0A7K4J4F9"/>
<dbReference type="InterPro" id="IPR051379">
    <property type="entry name" value="C-type_Lectin_Receptor_IMM"/>
</dbReference>
<gene>
    <name evidence="3" type="primary">Clec12b</name>
    <name evidence="3" type="ORF">GEOCAL_R07918</name>
</gene>
<dbReference type="SUPFAM" id="SSF56436">
    <property type="entry name" value="C-type lectin-like"/>
    <property type="match status" value="1"/>
</dbReference>
<comment type="caution">
    <text evidence="3">The sequence shown here is derived from an EMBL/GenBank/DDBJ whole genome shotgun (WGS) entry which is preliminary data.</text>
</comment>
<sequence length="148" mass="16539">GKCQFCLASWLWDVGQCYYFSAKKSWEQSREDFCSRGAQLVIIRSTANLETNTEVFHVGLKWYSSWCDWKWLNGTALKGPLSPCKVFPIQCSTSSLLACGRVSGLGLAGDLCRETPDWVCKWSAATLQSLQSLNPTFLWGSTTYICVG</sequence>
<organism evidence="3 4">
    <name type="scientific">Geococcyx californianus</name>
    <name type="common">Greater roadrunner</name>
    <name type="synonym">Saurothera californiana</name>
    <dbReference type="NCBI Taxonomy" id="8947"/>
    <lineage>
        <taxon>Eukaryota</taxon>
        <taxon>Metazoa</taxon>
        <taxon>Chordata</taxon>
        <taxon>Craniata</taxon>
        <taxon>Vertebrata</taxon>
        <taxon>Euteleostomi</taxon>
        <taxon>Archelosauria</taxon>
        <taxon>Archosauria</taxon>
        <taxon>Dinosauria</taxon>
        <taxon>Saurischia</taxon>
        <taxon>Theropoda</taxon>
        <taxon>Coelurosauria</taxon>
        <taxon>Aves</taxon>
        <taxon>Neognathae</taxon>
        <taxon>Neoaves</taxon>
        <taxon>Otidimorphae</taxon>
        <taxon>Cuculiformes</taxon>
        <taxon>Neomorphidae</taxon>
        <taxon>Geococcyx</taxon>
    </lineage>
</organism>
<dbReference type="GO" id="GO:0030246">
    <property type="term" value="F:carbohydrate binding"/>
    <property type="evidence" value="ECO:0007669"/>
    <property type="project" value="UniProtKB-KW"/>
</dbReference>
<dbReference type="PANTHER" id="PTHR46746">
    <property type="entry name" value="KILLER CELL LECTIN-LIKE RECEPTOR SUBFAMILY F MEMBER 2"/>
    <property type="match status" value="1"/>
</dbReference>
<name>A0A7K4J4F9_GEOCA</name>
<accession>A0A7K4J4F9</accession>
<evidence type="ECO:0000256" key="1">
    <source>
        <dbReference type="ARBA" id="ARBA00022734"/>
    </source>
</evidence>
<feature type="non-terminal residue" evidence="3">
    <location>
        <position position="148"/>
    </location>
</feature>
<keyword evidence="4" id="KW-1185">Reference proteome</keyword>
<dbReference type="InterPro" id="IPR016186">
    <property type="entry name" value="C-type_lectin-like/link_sf"/>
</dbReference>